<comment type="caution">
    <text evidence="4">The sequence shown here is derived from an EMBL/GenBank/DDBJ whole genome shotgun (WGS) entry which is preliminary data.</text>
</comment>
<organism evidence="4 5">
    <name type="scientific">Mycena albidolilacea</name>
    <dbReference type="NCBI Taxonomy" id="1033008"/>
    <lineage>
        <taxon>Eukaryota</taxon>
        <taxon>Fungi</taxon>
        <taxon>Dikarya</taxon>
        <taxon>Basidiomycota</taxon>
        <taxon>Agaricomycotina</taxon>
        <taxon>Agaricomycetes</taxon>
        <taxon>Agaricomycetidae</taxon>
        <taxon>Agaricales</taxon>
        <taxon>Marasmiineae</taxon>
        <taxon>Mycenaceae</taxon>
        <taxon>Mycena</taxon>
    </lineage>
</organism>
<evidence type="ECO:0000313" key="4">
    <source>
        <dbReference type="EMBL" id="KAJ7352647.1"/>
    </source>
</evidence>
<evidence type="ECO:0000313" key="5">
    <source>
        <dbReference type="Proteomes" id="UP001218218"/>
    </source>
</evidence>
<dbReference type="Pfam" id="PF01693">
    <property type="entry name" value="Cauli_VI"/>
    <property type="match status" value="1"/>
</dbReference>
<dbReference type="InterPro" id="IPR011320">
    <property type="entry name" value="RNase_H1_N"/>
</dbReference>
<dbReference type="Pfam" id="PF18758">
    <property type="entry name" value="KDZ"/>
    <property type="match status" value="1"/>
</dbReference>
<evidence type="ECO:0000259" key="2">
    <source>
        <dbReference type="Pfam" id="PF01693"/>
    </source>
</evidence>
<dbReference type="InterPro" id="IPR037056">
    <property type="entry name" value="RNase_H1_N_sf"/>
</dbReference>
<feature type="region of interest" description="Disordered" evidence="1">
    <location>
        <begin position="1088"/>
        <end position="1115"/>
    </location>
</feature>
<feature type="compositionally biased region" description="Acidic residues" evidence="1">
    <location>
        <begin position="1307"/>
        <end position="1323"/>
    </location>
</feature>
<evidence type="ECO:0000259" key="3">
    <source>
        <dbReference type="Pfam" id="PF18803"/>
    </source>
</evidence>
<sequence>MDDLGPDIAFRGLSISPEPVFYPRQGFEDKKWSEKWDFYVVTRGRVPGIYTHWEDAQPQVDRFPSSSHKKYPGWSAATSAWDASRRPRSLLAPSASPVKVVRSENGDGHRSNKGMSIAPAPAPSTRVKAERSSVSAPSMPTRRRKKTLYVYSGATETTIYADQQQASSAARRGLADGSFRKVGVTTGIHDAFDAATESALEVTSPRAGRVAVACLCALNSLLMKRTSPATGEPIKRRRNVYSLSSFGHSLKESPQVARAGNLTADGRRADVRIFPLDSEAGPSSTAGSSVLDDDTNWLDMANDLGANVEATPTGRRRKRAWYAASDDALRYWVTNFRDQYLRVSVAREGRMGQVGTCSCGEPAQYRCAECHGAQMLCRACIVEGHRQRPLCRIEAWNGQFFKRKELRQLGLRVQLGHPDNRPCPRAHPGHHKFVVIAPNGFHRVAVTYCQCRLNSAAYHWEQLLAFGWYPSTPDNPRSALTIPALKLFHAVSHQGKTTVYHFFNALAKITDNTGTRTFRRRYQPVLRVVRQWHNLRALKRGGMGNDPDRCAAEMHEGELAIECIACPKPGVNLPEGWEQAPPEQRKKISSWKADPSIQDGWAYFVRSLEYIEFVKTLGEQEMSTCTGLAALDHANTKYSQGYAATGCGMVTCGRHEVVAKNGVADLQAGEKYGNMDYVVASAWRHLRTLLFFLLSYDIMCQWYKNLKERLLKLPHALRIQLARYIVKFVIPKLHILGHLKLCQELFSLLYTLGAAQADMEGIERIWSSSGLMGASTREMGPGSRQDTLDDFWHYWNWNKVVGMGHTLRTRLLKAVKELVRQKDGLDEFSRHQEEEEVAAWRKQVDEFDAGSSSANLYELPHSGPTLKEIELELLREEQAKEHESGTVSGASDETMTEFLMLGLEVEGQQRQLAADMLANKSPTTKELTEFVTRRTRLSRQVRKLRLLQRKFSPGALQRLAVAAGVRDSTEAERTPLLLPSGLAPAEHLPPLCVPGLAAAEARLHDGQCSQSLDQIRHGLSVKKRLQTYKTLHSRRQHQNTRARGLVDTQQRKVDIAAGTYRQARLARIALVDIAGACGWKQLDKDDLRMPEDEEEAKRRKQRAMKGKRKEAAQVNESGEVRGVPGMGEKNRLISWIWLGAGHGGGVVGEGMHAAVRVEWCKAYARVKRWQEEVLLLQEEMRRCLRTLEWQAAVWDGRAAATHYSGTWAFSPTHMEGAMALAARQAALRRRLANRFRKLWQGVASGIERPEPVDSSASSSEEGDVIFGGGGNGSDAGSDTGDEGLDERSEQGEVAQGEDAAQGGNTEQQEEEQEEEEEEEDLSPEEAALRRARMDELLAIQSASITQYDEV</sequence>
<dbReference type="InterPro" id="IPR009027">
    <property type="entry name" value="Ribosomal_bL9/RNase_H1_N"/>
</dbReference>
<evidence type="ECO:0000256" key="1">
    <source>
        <dbReference type="SAM" id="MobiDB-lite"/>
    </source>
</evidence>
<feature type="compositionally biased region" description="Basic and acidic residues" evidence="1">
    <location>
        <begin position="101"/>
        <end position="110"/>
    </location>
</feature>
<name>A0AAD7EUI5_9AGAR</name>
<dbReference type="Proteomes" id="UP001218218">
    <property type="component" value="Unassembled WGS sequence"/>
</dbReference>
<feature type="compositionally biased region" description="Basic residues" evidence="1">
    <location>
        <begin position="1098"/>
        <end position="1108"/>
    </location>
</feature>
<proteinExistence type="predicted"/>
<evidence type="ECO:0008006" key="6">
    <source>
        <dbReference type="Google" id="ProtNLM"/>
    </source>
</evidence>
<dbReference type="InterPro" id="IPR040521">
    <property type="entry name" value="KDZ"/>
</dbReference>
<accession>A0AAD7EUI5</accession>
<dbReference type="PANTHER" id="PTHR33104:SF2">
    <property type="entry name" value="CXC3 LIKE CYSTEINE CLUSTER DOMAIN-CONTAINING PROTEIN"/>
    <property type="match status" value="1"/>
</dbReference>
<dbReference type="Pfam" id="PF18803">
    <property type="entry name" value="CxC2"/>
    <property type="match status" value="1"/>
</dbReference>
<dbReference type="InterPro" id="IPR041457">
    <property type="entry name" value="CxC2_KDZ-assoc"/>
</dbReference>
<reference evidence="4" key="1">
    <citation type="submission" date="2023-03" db="EMBL/GenBank/DDBJ databases">
        <title>Massive genome expansion in bonnet fungi (Mycena s.s.) driven by repeated elements and novel gene families across ecological guilds.</title>
        <authorList>
            <consortium name="Lawrence Berkeley National Laboratory"/>
            <person name="Harder C.B."/>
            <person name="Miyauchi S."/>
            <person name="Viragh M."/>
            <person name="Kuo A."/>
            <person name="Thoen E."/>
            <person name="Andreopoulos B."/>
            <person name="Lu D."/>
            <person name="Skrede I."/>
            <person name="Drula E."/>
            <person name="Henrissat B."/>
            <person name="Morin E."/>
            <person name="Kohler A."/>
            <person name="Barry K."/>
            <person name="LaButti K."/>
            <person name="Morin E."/>
            <person name="Salamov A."/>
            <person name="Lipzen A."/>
            <person name="Mereny Z."/>
            <person name="Hegedus B."/>
            <person name="Baldrian P."/>
            <person name="Stursova M."/>
            <person name="Weitz H."/>
            <person name="Taylor A."/>
            <person name="Grigoriev I.V."/>
            <person name="Nagy L.G."/>
            <person name="Martin F."/>
            <person name="Kauserud H."/>
        </authorList>
    </citation>
    <scope>NUCLEOTIDE SEQUENCE</scope>
    <source>
        <strain evidence="4">CBHHK002</strain>
    </source>
</reference>
<gene>
    <name evidence="4" type="ORF">DFH08DRAFT_805836</name>
</gene>
<dbReference type="PANTHER" id="PTHR33104">
    <property type="entry name" value="SI:DKEY-29D5.2"/>
    <property type="match status" value="1"/>
</dbReference>
<feature type="domain" description="Ribonuclease H1 N-terminal" evidence="2">
    <location>
        <begin position="38"/>
        <end position="77"/>
    </location>
</feature>
<feature type="region of interest" description="Disordered" evidence="1">
    <location>
        <begin position="1247"/>
        <end position="1324"/>
    </location>
</feature>
<keyword evidence="5" id="KW-1185">Reference proteome</keyword>
<feature type="region of interest" description="Disordered" evidence="1">
    <location>
        <begin position="93"/>
        <end position="141"/>
    </location>
</feature>
<dbReference type="EMBL" id="JARIHO010000012">
    <property type="protein sequence ID" value="KAJ7352647.1"/>
    <property type="molecule type" value="Genomic_DNA"/>
</dbReference>
<protein>
    <recommendedName>
        <fullName evidence="6">CxC2-like cysteine cluster KDZ transposase-associated domain-containing protein</fullName>
    </recommendedName>
</protein>
<feature type="domain" description="CxC2-like cysteine cluster KDZ transposase-associated" evidence="3">
    <location>
        <begin position="406"/>
        <end position="514"/>
    </location>
</feature>
<dbReference type="SUPFAM" id="SSF55658">
    <property type="entry name" value="L9 N-domain-like"/>
    <property type="match status" value="1"/>
</dbReference>
<dbReference type="Gene3D" id="3.40.970.10">
    <property type="entry name" value="Ribonuclease H1, N-terminal domain"/>
    <property type="match status" value="1"/>
</dbReference>